<proteinExistence type="predicted"/>
<dbReference type="Pfam" id="PF19054">
    <property type="entry name" value="DUF5753"/>
    <property type="match status" value="1"/>
</dbReference>
<reference evidence="2 3" key="1">
    <citation type="journal article" date="2013" name="Genome Announc.">
        <title>Whole-Genome Shotgun Assembly and Analysis of the Genome of Streptomyces mobaraensis DSM 40847, a Strain for Industrial Production of Microbial Transglutaminase.</title>
        <authorList>
            <person name="Yang H."/>
            <person name="He T."/>
            <person name="Wu W."/>
            <person name="Zhu W."/>
            <person name="Lu B."/>
            <person name="Sun W."/>
        </authorList>
    </citation>
    <scope>NUCLEOTIDE SEQUENCE [LARGE SCALE GENOMIC DNA]</scope>
    <source>
        <strain evidence="2 3">DSM 40847</strain>
    </source>
</reference>
<organism evidence="2 3">
    <name type="scientific">Streptomyces mobaraensis (strain ATCC 29032 / DSM 40847 / JCM 4168 / NBRC 13819 / NCIMB 11159 / IPCR 16-22)</name>
    <dbReference type="NCBI Taxonomy" id="1223523"/>
    <lineage>
        <taxon>Bacteria</taxon>
        <taxon>Bacillati</taxon>
        <taxon>Actinomycetota</taxon>
        <taxon>Actinomycetes</taxon>
        <taxon>Kitasatosporales</taxon>
        <taxon>Streptomycetaceae</taxon>
        <taxon>Streptomyces</taxon>
    </lineage>
</organism>
<dbReference type="AlphaFoldDB" id="M3B3C4"/>
<dbReference type="eggNOG" id="COG1396">
    <property type="taxonomic scope" value="Bacteria"/>
</dbReference>
<dbReference type="STRING" id="1223523.H340_11490"/>
<feature type="domain" description="DUF5753" evidence="1">
    <location>
        <begin position="32"/>
        <end position="209"/>
    </location>
</feature>
<accession>M3B3C4</accession>
<protein>
    <recommendedName>
        <fullName evidence="1">DUF5753 domain-containing protein</fullName>
    </recommendedName>
</protein>
<dbReference type="Proteomes" id="UP000011740">
    <property type="component" value="Unassembled WGS sequence"/>
</dbReference>
<name>M3B3C4_STRM1</name>
<dbReference type="PATRIC" id="fig|1223523.3.peg.2345"/>
<sequence length="219" mass="24597">MNARLDEILGADGELIDMWEAIENTPFPDWLQKYFEYEAKATAMHKYLAHHIPGLLQTETYARQVMGQAQPWLSEDELKVKVQGRLDRQKLLARPDPPLLWSVLDESVLRRPVGGPAAMRDQLLHVLEAAKAPNVEVQVLPFTSGCYSIMGGSVTVLSFSAMPDMVYFEGDFFGRMVRDRVSVARHSHRYDLVHAAALAPSASIALIEQVVEEYDACAR</sequence>
<evidence type="ECO:0000313" key="2">
    <source>
        <dbReference type="EMBL" id="EMF00438.1"/>
    </source>
</evidence>
<dbReference type="EMBL" id="AORZ01000027">
    <property type="protein sequence ID" value="EMF00438.1"/>
    <property type="molecule type" value="Genomic_DNA"/>
</dbReference>
<comment type="caution">
    <text evidence="2">The sequence shown here is derived from an EMBL/GenBank/DDBJ whole genome shotgun (WGS) entry which is preliminary data.</text>
</comment>
<gene>
    <name evidence="2" type="ORF">H340_11490</name>
</gene>
<dbReference type="InterPro" id="IPR043917">
    <property type="entry name" value="DUF5753"/>
</dbReference>
<evidence type="ECO:0000259" key="1">
    <source>
        <dbReference type="Pfam" id="PF19054"/>
    </source>
</evidence>
<evidence type="ECO:0000313" key="3">
    <source>
        <dbReference type="Proteomes" id="UP000011740"/>
    </source>
</evidence>